<evidence type="ECO:0000313" key="2">
    <source>
        <dbReference type="Proteomes" id="UP001176941"/>
    </source>
</evidence>
<accession>A0ABN8YYZ9</accession>
<gene>
    <name evidence="1" type="ORF">MRATA1EN1_LOCUS15769</name>
</gene>
<protein>
    <submittedName>
        <fullName evidence="1">Uncharacterized protein</fullName>
    </submittedName>
</protein>
<organism evidence="1 2">
    <name type="scientific">Rangifer tarandus platyrhynchus</name>
    <name type="common">Svalbard reindeer</name>
    <dbReference type="NCBI Taxonomy" id="3082113"/>
    <lineage>
        <taxon>Eukaryota</taxon>
        <taxon>Metazoa</taxon>
        <taxon>Chordata</taxon>
        <taxon>Craniata</taxon>
        <taxon>Vertebrata</taxon>
        <taxon>Euteleostomi</taxon>
        <taxon>Mammalia</taxon>
        <taxon>Eutheria</taxon>
        <taxon>Laurasiatheria</taxon>
        <taxon>Artiodactyla</taxon>
        <taxon>Ruminantia</taxon>
        <taxon>Pecora</taxon>
        <taxon>Cervidae</taxon>
        <taxon>Odocoileinae</taxon>
        <taxon>Rangifer</taxon>
    </lineage>
</organism>
<evidence type="ECO:0000313" key="1">
    <source>
        <dbReference type="EMBL" id="CAI9166807.1"/>
    </source>
</evidence>
<sequence>MVIPFTISQSLFKLISIELVMPSNHLILYHPLLLLPSIFSSIRVFSNDSALHIRWPKYWSFNSISPSSEYSGRISFRIELFFSLQLKGKSHIILDPLIDLITLGKLLKLFETKFSTRNEGNNIAYLMESTQQNSGM</sequence>
<name>A0ABN8YYZ9_RANTA</name>
<proteinExistence type="predicted"/>
<dbReference type="Proteomes" id="UP001176941">
    <property type="component" value="Chromosome 26"/>
</dbReference>
<reference evidence="1" key="1">
    <citation type="submission" date="2023-04" db="EMBL/GenBank/DDBJ databases">
        <authorList>
            <consortium name="ELIXIR-Norway"/>
        </authorList>
    </citation>
    <scope>NUCLEOTIDE SEQUENCE [LARGE SCALE GENOMIC DNA]</scope>
</reference>
<keyword evidence="2" id="KW-1185">Reference proteome</keyword>
<dbReference type="EMBL" id="OX459962">
    <property type="protein sequence ID" value="CAI9166807.1"/>
    <property type="molecule type" value="Genomic_DNA"/>
</dbReference>